<proteinExistence type="predicted"/>
<dbReference type="RefSeq" id="WP_113048165.1">
    <property type="nucleotide sequence ID" value="NZ_QMFZ01000098.1"/>
</dbReference>
<dbReference type="Pfam" id="PF06996">
    <property type="entry name" value="T6SS_TssG"/>
    <property type="match status" value="1"/>
</dbReference>
<evidence type="ECO:0000313" key="2">
    <source>
        <dbReference type="Proteomes" id="UP000252458"/>
    </source>
</evidence>
<evidence type="ECO:0000313" key="1">
    <source>
        <dbReference type="EMBL" id="RBB31309.1"/>
    </source>
</evidence>
<comment type="caution">
    <text evidence="1">The sequence shown here is derived from an EMBL/GenBank/DDBJ whole genome shotgun (WGS) entry which is preliminary data.</text>
</comment>
<accession>A0A365QHP0</accession>
<protein>
    <submittedName>
        <fullName evidence="1">Type VI secretion system baseplate subunit TssG</fullName>
    </submittedName>
</protein>
<dbReference type="InterPro" id="IPR010732">
    <property type="entry name" value="T6SS_TssG-like"/>
</dbReference>
<gene>
    <name evidence="1" type="primary">tssG</name>
    <name evidence="1" type="ORF">DPV79_41325</name>
</gene>
<dbReference type="AlphaFoldDB" id="A0A365QHP0"/>
<dbReference type="PANTHER" id="PTHR35564">
    <property type="match status" value="1"/>
</dbReference>
<dbReference type="Proteomes" id="UP000252458">
    <property type="component" value="Unassembled WGS sequence"/>
</dbReference>
<sequence>MKRATLPALMRDSTLSPELLERLQAEPWRFGFLSLLRRIGANATIDPVGTARRPQAEPFRLGQQPSLAFAPREVASVQEAGGRLQVRLFGLGMLGPNGPLPIHVTEIAKDREDSRRDTTTVDFFDIFHHRYFTLFYRAWASGQAAAGLDRKDDERFSFYVASLAGQDVNEIQQRPLPSHARLAASAHLVRESRNPDGLRATLEHYFGV</sequence>
<organism evidence="1 2">
    <name type="scientific">Burkholderia reimsis</name>
    <dbReference type="NCBI Taxonomy" id="2234132"/>
    <lineage>
        <taxon>Bacteria</taxon>
        <taxon>Pseudomonadati</taxon>
        <taxon>Pseudomonadota</taxon>
        <taxon>Betaproteobacteria</taxon>
        <taxon>Burkholderiales</taxon>
        <taxon>Burkholderiaceae</taxon>
        <taxon>Burkholderia</taxon>
    </lineage>
</organism>
<dbReference type="EMBL" id="QMFZ01000098">
    <property type="protein sequence ID" value="RBB31309.1"/>
    <property type="molecule type" value="Genomic_DNA"/>
</dbReference>
<reference evidence="1 2" key="1">
    <citation type="submission" date="2018-06" db="EMBL/GenBank/DDBJ databases">
        <title>Draft genome sequence of Burkholderia reimsis strain BE51 isolated from a French agricultural soil.</title>
        <authorList>
            <person name="Esmaeel Q."/>
        </authorList>
    </citation>
    <scope>NUCLEOTIDE SEQUENCE [LARGE SCALE GENOMIC DNA]</scope>
    <source>
        <strain evidence="1 2">BE51</strain>
    </source>
</reference>
<name>A0A365QHP0_9BURK</name>
<keyword evidence="2" id="KW-1185">Reference proteome</keyword>
<feature type="non-terminal residue" evidence="1">
    <location>
        <position position="208"/>
    </location>
</feature>
<dbReference type="NCBIfam" id="TIGR03347">
    <property type="entry name" value="VI_chp_1"/>
    <property type="match status" value="1"/>
</dbReference>
<dbReference type="PANTHER" id="PTHR35564:SF4">
    <property type="entry name" value="CYTOPLASMIC PROTEIN"/>
    <property type="match status" value="1"/>
</dbReference>